<dbReference type="Proteomes" id="UP000587586">
    <property type="component" value="Unassembled WGS sequence"/>
</dbReference>
<sequence length="479" mass="50748">MSFKKTLLALTAIGALAGTAVPAMALENEFHGMYKMKYFVSDIDNASAGNLFKTKTTTSANNYFEQRARLFYNAKANDDLKLVVAFEIDSVFGDKSQNDTFRNSGAALDTDAVNLETKWVHLDFNIPGIPTNVKVGTQAIKDSLKGVLFDVDAAGIYTATKFGPNAKMNLGYFRGYESDSAAATAAGKMGVNNLDLVILEGKYSVTKDIAVGANYYGVFDYRDNFATMLDHTLGVNADATFGALNVSGFLAGQLGTIANRVGGTTGINGNGHAVDLSAIAANVTARMKVGPGTAKVAGLYTSGDDGKNANKNKAWQSLQQTRDGVTSIASAGTASLNTYNDSGMMLLNRNAAAQGTTTDRQLASTTNNNNQGMIMLTAGYDANITPKTYASVNAGVLWAAETRNAHLNDTVTSVANGAVKPTTGRSVLMGAELNVEAGYKLYDNLTASVQGAYVVLGNYYNGTNQKDPYTFRTVLSYAF</sequence>
<dbReference type="EMBL" id="BLXZ01000004">
    <property type="protein sequence ID" value="GFO68934.1"/>
    <property type="molecule type" value="Genomic_DNA"/>
</dbReference>
<organism evidence="2 3">
    <name type="scientific">Geomonas limicola</name>
    <dbReference type="NCBI Taxonomy" id="2740186"/>
    <lineage>
        <taxon>Bacteria</taxon>
        <taxon>Pseudomonadati</taxon>
        <taxon>Thermodesulfobacteriota</taxon>
        <taxon>Desulfuromonadia</taxon>
        <taxon>Geobacterales</taxon>
        <taxon>Geobacteraceae</taxon>
        <taxon>Geomonas</taxon>
    </lineage>
</organism>
<dbReference type="AlphaFoldDB" id="A0A6V8NAP4"/>
<protein>
    <submittedName>
        <fullName evidence="2">Histidine kinase</fullName>
    </submittedName>
</protein>
<proteinExistence type="predicted"/>
<accession>A0A6V8NAP4</accession>
<evidence type="ECO:0000313" key="3">
    <source>
        <dbReference type="Proteomes" id="UP000587586"/>
    </source>
</evidence>
<dbReference type="GO" id="GO:0016301">
    <property type="term" value="F:kinase activity"/>
    <property type="evidence" value="ECO:0007669"/>
    <property type="project" value="UniProtKB-KW"/>
</dbReference>
<keyword evidence="2" id="KW-0418">Kinase</keyword>
<feature type="chain" id="PRO_5028256963" evidence="1">
    <location>
        <begin position="26"/>
        <end position="479"/>
    </location>
</feature>
<keyword evidence="1" id="KW-0732">Signal</keyword>
<feature type="signal peptide" evidence="1">
    <location>
        <begin position="1"/>
        <end position="25"/>
    </location>
</feature>
<reference evidence="3" key="1">
    <citation type="submission" date="2020-06" db="EMBL/GenBank/DDBJ databases">
        <title>Draft genomic sequecing of Geomonas sp. Red745.</title>
        <authorList>
            <person name="Itoh H."/>
            <person name="Xu Z.X."/>
            <person name="Ushijima N."/>
            <person name="Masuda Y."/>
            <person name="Shiratori Y."/>
            <person name="Senoo K."/>
        </authorList>
    </citation>
    <scope>NUCLEOTIDE SEQUENCE [LARGE SCALE GENOMIC DNA]</scope>
    <source>
        <strain evidence="3">Red745</strain>
    </source>
</reference>
<gene>
    <name evidence="2" type="primary">ompJ</name>
    <name evidence="2" type="ORF">GMLC_25130</name>
</gene>
<keyword evidence="3" id="KW-1185">Reference proteome</keyword>
<evidence type="ECO:0000256" key="1">
    <source>
        <dbReference type="SAM" id="SignalP"/>
    </source>
</evidence>
<keyword evidence="2" id="KW-0808">Transferase</keyword>
<dbReference type="RefSeq" id="WP_183361478.1">
    <property type="nucleotide sequence ID" value="NZ_BLXZ01000004.1"/>
</dbReference>
<evidence type="ECO:0000313" key="2">
    <source>
        <dbReference type="EMBL" id="GFO68934.1"/>
    </source>
</evidence>
<name>A0A6V8NAP4_9BACT</name>
<comment type="caution">
    <text evidence="2">The sequence shown here is derived from an EMBL/GenBank/DDBJ whole genome shotgun (WGS) entry which is preliminary data.</text>
</comment>